<evidence type="ECO:0000313" key="7">
    <source>
        <dbReference type="EMBL" id="KAF2006532.1"/>
    </source>
</evidence>
<dbReference type="GO" id="GO:0005886">
    <property type="term" value="C:plasma membrane"/>
    <property type="evidence" value="ECO:0007669"/>
    <property type="project" value="TreeGrafter"/>
</dbReference>
<keyword evidence="2 5" id="KW-0812">Transmembrane</keyword>
<protein>
    <submittedName>
        <fullName evidence="7">Putative multidrug resistance protein fnx1</fullName>
    </submittedName>
</protein>
<evidence type="ECO:0000313" key="8">
    <source>
        <dbReference type="Proteomes" id="UP000799779"/>
    </source>
</evidence>
<evidence type="ECO:0000256" key="1">
    <source>
        <dbReference type="ARBA" id="ARBA00004141"/>
    </source>
</evidence>
<feature type="transmembrane region" description="Helical" evidence="5">
    <location>
        <begin position="475"/>
        <end position="495"/>
    </location>
</feature>
<evidence type="ECO:0000256" key="5">
    <source>
        <dbReference type="SAM" id="Phobius"/>
    </source>
</evidence>
<feature type="transmembrane region" description="Helical" evidence="5">
    <location>
        <begin position="273"/>
        <end position="295"/>
    </location>
</feature>
<feature type="transmembrane region" description="Helical" evidence="5">
    <location>
        <begin position="370"/>
        <end position="390"/>
    </location>
</feature>
<evidence type="ECO:0000259" key="6">
    <source>
        <dbReference type="PROSITE" id="PS50850"/>
    </source>
</evidence>
<dbReference type="EMBL" id="ML977559">
    <property type="protein sequence ID" value="KAF2006532.1"/>
    <property type="molecule type" value="Genomic_DNA"/>
</dbReference>
<dbReference type="PANTHER" id="PTHR23501">
    <property type="entry name" value="MAJOR FACILITATOR SUPERFAMILY"/>
    <property type="match status" value="1"/>
</dbReference>
<dbReference type="Proteomes" id="UP000799779">
    <property type="component" value="Unassembled WGS sequence"/>
</dbReference>
<evidence type="ECO:0000256" key="2">
    <source>
        <dbReference type="ARBA" id="ARBA00022692"/>
    </source>
</evidence>
<feature type="transmembrane region" description="Helical" evidence="5">
    <location>
        <begin position="411"/>
        <end position="431"/>
    </location>
</feature>
<dbReference type="Gene3D" id="1.20.1250.20">
    <property type="entry name" value="MFS general substrate transporter like domains"/>
    <property type="match status" value="1"/>
</dbReference>
<feature type="transmembrane region" description="Helical" evidence="5">
    <location>
        <begin position="156"/>
        <end position="178"/>
    </location>
</feature>
<dbReference type="PROSITE" id="PS00216">
    <property type="entry name" value="SUGAR_TRANSPORT_1"/>
    <property type="match status" value="1"/>
</dbReference>
<accession>A0A6A5WXV8</accession>
<evidence type="ECO:0000256" key="4">
    <source>
        <dbReference type="ARBA" id="ARBA00023136"/>
    </source>
</evidence>
<reference evidence="7" key="1">
    <citation type="journal article" date="2020" name="Stud. Mycol.">
        <title>101 Dothideomycetes genomes: a test case for predicting lifestyles and emergence of pathogens.</title>
        <authorList>
            <person name="Haridas S."/>
            <person name="Albert R."/>
            <person name="Binder M."/>
            <person name="Bloem J."/>
            <person name="Labutti K."/>
            <person name="Salamov A."/>
            <person name="Andreopoulos B."/>
            <person name="Baker S."/>
            <person name="Barry K."/>
            <person name="Bills G."/>
            <person name="Bluhm B."/>
            <person name="Cannon C."/>
            <person name="Castanera R."/>
            <person name="Culley D."/>
            <person name="Daum C."/>
            <person name="Ezra D."/>
            <person name="Gonzalez J."/>
            <person name="Henrissat B."/>
            <person name="Kuo A."/>
            <person name="Liang C."/>
            <person name="Lipzen A."/>
            <person name="Lutzoni F."/>
            <person name="Magnuson J."/>
            <person name="Mondo S."/>
            <person name="Nolan M."/>
            <person name="Ohm R."/>
            <person name="Pangilinan J."/>
            <person name="Park H.-J."/>
            <person name="Ramirez L."/>
            <person name="Alfaro M."/>
            <person name="Sun H."/>
            <person name="Tritt A."/>
            <person name="Yoshinaga Y."/>
            <person name="Zwiers L.-H."/>
            <person name="Turgeon B."/>
            <person name="Goodwin S."/>
            <person name="Spatafora J."/>
            <person name="Crous P."/>
            <person name="Grigoriev I."/>
        </authorList>
    </citation>
    <scope>NUCLEOTIDE SEQUENCE</scope>
    <source>
        <strain evidence="7">CBS 123094</strain>
    </source>
</reference>
<feature type="transmembrane region" description="Helical" evidence="5">
    <location>
        <begin position="230"/>
        <end position="252"/>
    </location>
</feature>
<dbReference type="SUPFAM" id="SSF103473">
    <property type="entry name" value="MFS general substrate transporter"/>
    <property type="match status" value="1"/>
</dbReference>
<comment type="subcellular location">
    <subcellularLocation>
        <location evidence="1">Membrane</location>
        <topology evidence="1">Multi-pass membrane protein</topology>
    </subcellularLocation>
</comment>
<name>A0A6A5WXV8_9PLEO</name>
<organism evidence="7 8">
    <name type="scientific">Amniculicola lignicola CBS 123094</name>
    <dbReference type="NCBI Taxonomy" id="1392246"/>
    <lineage>
        <taxon>Eukaryota</taxon>
        <taxon>Fungi</taxon>
        <taxon>Dikarya</taxon>
        <taxon>Ascomycota</taxon>
        <taxon>Pezizomycotina</taxon>
        <taxon>Dothideomycetes</taxon>
        <taxon>Pleosporomycetidae</taxon>
        <taxon>Pleosporales</taxon>
        <taxon>Amniculicolaceae</taxon>
        <taxon>Amniculicola</taxon>
    </lineage>
</organism>
<feature type="transmembrane region" description="Helical" evidence="5">
    <location>
        <begin position="100"/>
        <end position="118"/>
    </location>
</feature>
<dbReference type="InterPro" id="IPR011701">
    <property type="entry name" value="MFS"/>
</dbReference>
<dbReference type="GO" id="GO:0022857">
    <property type="term" value="F:transmembrane transporter activity"/>
    <property type="evidence" value="ECO:0007669"/>
    <property type="project" value="InterPro"/>
</dbReference>
<dbReference type="AlphaFoldDB" id="A0A6A5WXV8"/>
<feature type="domain" description="Major facilitator superfamily (MFS) profile" evidence="6">
    <location>
        <begin position="3"/>
        <end position="499"/>
    </location>
</feature>
<feature type="transmembrane region" description="Helical" evidence="5">
    <location>
        <begin position="338"/>
        <end position="358"/>
    </location>
</feature>
<sequence length="503" mass="54732">MLIITSLCLAIFFVNFEISIVSTPLVAITNDLKNFGQSSWVVTAYLLTYTSFMIIIAKLSDVFGRKTMLLTSIAIFTIFSGGCAAAQTMIQLIVCRAFQGIGGSGTYSLVMIMLFEMVPSSKWPLYSVLITGLFSLSMVLGPIFGGLINLHSQSKWIWVFLLNVPGGVLTMLLLAVSIPRNFPHHGTMGTPPSGSIRRVDFLGALSLLAAMTLHITGLEQAANSHAWTSATVISPLVISGVLWLGFTASQWWTSQEKSPGEPMFPWRFFQNKVFVGLLGNTFLNGAISTTCIIQIPLRFQTASGKSPLQAGIRLIPLSITIQLGAMLTTIVTENRRIAPVYLAFFGAIGQLIGCIFMSRGDPKTPEWKALYGFEALTGLSVGIGIGVVTLMTPYTTEKRDHATATASIVQFRFLGGATALAIVTAVSNTWLRTTLAAILDPQQVLSIFRATEYIGGFPPEAESAVRGMFVKSFNLQMRILIGFAVAQFPFLLLLWKKNQIQLD</sequence>
<proteinExistence type="predicted"/>
<dbReference type="InterPro" id="IPR020846">
    <property type="entry name" value="MFS_dom"/>
</dbReference>
<feature type="transmembrane region" description="Helical" evidence="5">
    <location>
        <begin position="37"/>
        <end position="57"/>
    </location>
</feature>
<evidence type="ECO:0000256" key="3">
    <source>
        <dbReference type="ARBA" id="ARBA00022989"/>
    </source>
</evidence>
<dbReference type="PROSITE" id="PS50850">
    <property type="entry name" value="MFS"/>
    <property type="match status" value="1"/>
</dbReference>
<dbReference type="PANTHER" id="PTHR23501:SF43">
    <property type="entry name" value="MULTIDRUG TRANSPORTER, PUTATIVE (AFU_ORTHOLOGUE AFUA_6G03040)-RELATED"/>
    <property type="match status" value="1"/>
</dbReference>
<feature type="transmembrane region" description="Helical" evidence="5">
    <location>
        <begin position="69"/>
        <end position="94"/>
    </location>
</feature>
<dbReference type="Pfam" id="PF07690">
    <property type="entry name" value="MFS_1"/>
    <property type="match status" value="1"/>
</dbReference>
<keyword evidence="8" id="KW-1185">Reference proteome</keyword>
<gene>
    <name evidence="7" type="ORF">P154DRAFT_600402</name>
</gene>
<dbReference type="InterPro" id="IPR005829">
    <property type="entry name" value="Sugar_transporter_CS"/>
</dbReference>
<dbReference type="OrthoDB" id="440553at2759"/>
<keyword evidence="4 5" id="KW-0472">Membrane</keyword>
<feature type="transmembrane region" description="Helical" evidence="5">
    <location>
        <begin position="125"/>
        <end position="144"/>
    </location>
</feature>
<dbReference type="InterPro" id="IPR036259">
    <property type="entry name" value="MFS_trans_sf"/>
</dbReference>
<feature type="transmembrane region" description="Helical" evidence="5">
    <location>
        <begin position="199"/>
        <end position="218"/>
    </location>
</feature>
<feature type="transmembrane region" description="Helical" evidence="5">
    <location>
        <begin position="310"/>
        <end position="331"/>
    </location>
</feature>
<keyword evidence="3 5" id="KW-1133">Transmembrane helix</keyword>